<evidence type="ECO:0000313" key="1">
    <source>
        <dbReference type="EMBL" id="CBF74046.1"/>
    </source>
</evidence>
<dbReference type="HOGENOM" id="CLU_1948787_0_0_1"/>
<keyword evidence="2" id="KW-1185">Reference proteome</keyword>
<name>Q5AU52_EMENI</name>
<proteinExistence type="predicted"/>
<gene>
    <name evidence="1" type="ORF">ANIA_08178</name>
</gene>
<dbReference type="KEGG" id="ani:ANIA_08178"/>
<protein>
    <submittedName>
        <fullName evidence="1">Uncharacterized protein</fullName>
    </submittedName>
</protein>
<dbReference type="GeneID" id="2869329"/>
<accession>C8V6Z3</accession>
<dbReference type="EMBL" id="BN001302">
    <property type="protein sequence ID" value="CBF74046.1"/>
    <property type="molecule type" value="Genomic_DNA"/>
</dbReference>
<dbReference type="AlphaFoldDB" id="Q5AU52"/>
<dbReference type="InParanoid" id="Q5AU52"/>
<reference evidence="2" key="1">
    <citation type="journal article" date="2005" name="Nature">
        <title>Sequencing of Aspergillus nidulans and comparative analysis with A. fumigatus and A. oryzae.</title>
        <authorList>
            <person name="Galagan J.E."/>
            <person name="Calvo S.E."/>
            <person name="Cuomo C."/>
            <person name="Ma L.J."/>
            <person name="Wortman J.R."/>
            <person name="Batzoglou S."/>
            <person name="Lee S.I."/>
            <person name="Basturkmen M."/>
            <person name="Spevak C.C."/>
            <person name="Clutterbuck J."/>
            <person name="Kapitonov V."/>
            <person name="Jurka J."/>
            <person name="Scazzocchio C."/>
            <person name="Farman M."/>
            <person name="Butler J."/>
            <person name="Purcell S."/>
            <person name="Harris S."/>
            <person name="Braus G.H."/>
            <person name="Draht O."/>
            <person name="Busch S."/>
            <person name="D'Enfert C."/>
            <person name="Bouchier C."/>
            <person name="Goldman G.H."/>
            <person name="Bell-Pedersen D."/>
            <person name="Griffiths-Jones S."/>
            <person name="Doonan J.H."/>
            <person name="Yu J."/>
            <person name="Vienken K."/>
            <person name="Pain A."/>
            <person name="Freitag M."/>
            <person name="Selker E.U."/>
            <person name="Archer D.B."/>
            <person name="Penalva M.A."/>
            <person name="Oakley B.R."/>
            <person name="Momany M."/>
            <person name="Tanaka T."/>
            <person name="Kumagai T."/>
            <person name="Asai K."/>
            <person name="Machida M."/>
            <person name="Nierman W.C."/>
            <person name="Denning D.W."/>
            <person name="Caddick M."/>
            <person name="Hynes M."/>
            <person name="Paoletti M."/>
            <person name="Fischer R."/>
            <person name="Miller B."/>
            <person name="Dyer P."/>
            <person name="Sachs M.S."/>
            <person name="Osmani S.A."/>
            <person name="Birren B.W."/>
        </authorList>
    </citation>
    <scope>NUCLEOTIDE SEQUENCE [LARGE SCALE GENOMIC DNA]</scope>
    <source>
        <strain evidence="2">FGSC A4 / ATCC 38163 / CBS 112.46 / NRRL 194 / M139</strain>
    </source>
</reference>
<reference evidence="2" key="2">
    <citation type="journal article" date="2009" name="Fungal Genet. Biol.">
        <title>The 2008 update of the Aspergillus nidulans genome annotation: a community effort.</title>
        <authorList>
            <person name="Wortman J.R."/>
            <person name="Gilsenan J.M."/>
            <person name="Joardar V."/>
            <person name="Deegan J."/>
            <person name="Clutterbuck J."/>
            <person name="Andersen M.R."/>
            <person name="Archer D."/>
            <person name="Bencina M."/>
            <person name="Braus G."/>
            <person name="Coutinho P."/>
            <person name="von Dohren H."/>
            <person name="Doonan J."/>
            <person name="Driessen A.J."/>
            <person name="Durek P."/>
            <person name="Espeso E."/>
            <person name="Fekete E."/>
            <person name="Flipphi M."/>
            <person name="Estrada C.G."/>
            <person name="Geysens S."/>
            <person name="Goldman G."/>
            <person name="de Groot P.W."/>
            <person name="Hansen K."/>
            <person name="Harris S.D."/>
            <person name="Heinekamp T."/>
            <person name="Helmstaedt K."/>
            <person name="Henrissat B."/>
            <person name="Hofmann G."/>
            <person name="Homan T."/>
            <person name="Horio T."/>
            <person name="Horiuchi H."/>
            <person name="James S."/>
            <person name="Jones M."/>
            <person name="Karaffa L."/>
            <person name="Karanyi Z."/>
            <person name="Kato M."/>
            <person name="Keller N."/>
            <person name="Kelly D.E."/>
            <person name="Kiel J.A."/>
            <person name="Kim J.M."/>
            <person name="van der Klei I.J."/>
            <person name="Klis F.M."/>
            <person name="Kovalchuk A."/>
            <person name="Krasevec N."/>
            <person name="Kubicek C.P."/>
            <person name="Liu B."/>
            <person name="Maccabe A."/>
            <person name="Meyer V."/>
            <person name="Mirabito P."/>
            <person name="Miskei M."/>
            <person name="Mos M."/>
            <person name="Mullins J."/>
            <person name="Nelson D.R."/>
            <person name="Nielsen J."/>
            <person name="Oakley B.R."/>
            <person name="Osmani S.A."/>
            <person name="Pakula T."/>
            <person name="Paszewski A."/>
            <person name="Paulsen I."/>
            <person name="Pilsyk S."/>
            <person name="Pocsi I."/>
            <person name="Punt P.J."/>
            <person name="Ram A.F."/>
            <person name="Ren Q."/>
            <person name="Robellet X."/>
            <person name="Robson G."/>
            <person name="Seiboth B."/>
            <person name="van Solingen P."/>
            <person name="Specht T."/>
            <person name="Sun J."/>
            <person name="Taheri-Talesh N."/>
            <person name="Takeshita N."/>
            <person name="Ussery D."/>
            <person name="vanKuyk P.A."/>
            <person name="Visser H."/>
            <person name="van de Vondervoort P.J."/>
            <person name="de Vries R.P."/>
            <person name="Walton J."/>
            <person name="Xiang X."/>
            <person name="Xiong Y."/>
            <person name="Zeng A.P."/>
            <person name="Brandt B.W."/>
            <person name="Cornell M.J."/>
            <person name="van den Hondel C.A."/>
            <person name="Visser J."/>
            <person name="Oliver S.G."/>
            <person name="Turner G."/>
        </authorList>
    </citation>
    <scope>GENOME REANNOTATION</scope>
    <source>
        <strain evidence="2">FGSC A4 / ATCC 38163 / CBS 112.46 / NRRL 194 / M139</strain>
    </source>
</reference>
<dbReference type="RefSeq" id="XP_681447.1">
    <property type="nucleotide sequence ID" value="XM_676355.1"/>
</dbReference>
<dbReference type="Proteomes" id="UP000000560">
    <property type="component" value="Chromosome II"/>
</dbReference>
<sequence>MSPYTTGVNRPGPAVSESVLVNSSSCWDDSRVGSERGKEAALAQKILDIVPTRCYSSLQPTTLGSCLGSPGTLEPKKWLAYWDPLEPIFPMREGSEAVFKPPQSGDGLEFVLKMRAPTLFPLRSLFEIQ</sequence>
<evidence type="ECO:0000313" key="2">
    <source>
        <dbReference type="Proteomes" id="UP000000560"/>
    </source>
</evidence>
<organism evidence="1 2">
    <name type="scientific">Emericella nidulans (strain FGSC A4 / ATCC 38163 / CBS 112.46 / NRRL 194 / M139)</name>
    <name type="common">Aspergillus nidulans</name>
    <dbReference type="NCBI Taxonomy" id="227321"/>
    <lineage>
        <taxon>Eukaryota</taxon>
        <taxon>Fungi</taxon>
        <taxon>Dikarya</taxon>
        <taxon>Ascomycota</taxon>
        <taxon>Pezizomycotina</taxon>
        <taxon>Eurotiomycetes</taxon>
        <taxon>Eurotiomycetidae</taxon>
        <taxon>Eurotiales</taxon>
        <taxon>Aspergillaceae</taxon>
        <taxon>Aspergillus</taxon>
        <taxon>Aspergillus subgen. Nidulantes</taxon>
    </lineage>
</organism>
<accession>Q5AU52</accession>
<dbReference type="VEuPathDB" id="FungiDB:AN8178"/>